<evidence type="ECO:0000313" key="1">
    <source>
        <dbReference type="EMBL" id="KAK0632504.1"/>
    </source>
</evidence>
<name>A0AA39XEJ7_9PEZI</name>
<keyword evidence="2" id="KW-1185">Reference proteome</keyword>
<dbReference type="Proteomes" id="UP001175000">
    <property type="component" value="Unassembled WGS sequence"/>
</dbReference>
<proteinExistence type="predicted"/>
<organism evidence="1 2">
    <name type="scientific">Immersiella caudata</name>
    <dbReference type="NCBI Taxonomy" id="314043"/>
    <lineage>
        <taxon>Eukaryota</taxon>
        <taxon>Fungi</taxon>
        <taxon>Dikarya</taxon>
        <taxon>Ascomycota</taxon>
        <taxon>Pezizomycotina</taxon>
        <taxon>Sordariomycetes</taxon>
        <taxon>Sordariomycetidae</taxon>
        <taxon>Sordariales</taxon>
        <taxon>Lasiosphaeriaceae</taxon>
        <taxon>Immersiella</taxon>
    </lineage>
</organism>
<gene>
    <name evidence="1" type="ORF">B0T14DRAFT_560191</name>
</gene>
<reference evidence="1" key="1">
    <citation type="submission" date="2023-06" db="EMBL/GenBank/DDBJ databases">
        <title>Genome-scale phylogeny and comparative genomics of the fungal order Sordariales.</title>
        <authorList>
            <consortium name="Lawrence Berkeley National Laboratory"/>
            <person name="Hensen N."/>
            <person name="Bonometti L."/>
            <person name="Westerberg I."/>
            <person name="Brannstrom I.O."/>
            <person name="Guillou S."/>
            <person name="Cros-Aarteil S."/>
            <person name="Calhoun S."/>
            <person name="Haridas S."/>
            <person name="Kuo A."/>
            <person name="Mondo S."/>
            <person name="Pangilinan J."/>
            <person name="Riley R."/>
            <person name="Labutti K."/>
            <person name="Andreopoulos B."/>
            <person name="Lipzen A."/>
            <person name="Chen C."/>
            <person name="Yanf M."/>
            <person name="Daum C."/>
            <person name="Ng V."/>
            <person name="Clum A."/>
            <person name="Steindorff A."/>
            <person name="Ohm R."/>
            <person name="Martin F."/>
            <person name="Silar P."/>
            <person name="Natvig D."/>
            <person name="Lalanne C."/>
            <person name="Gautier V."/>
            <person name="Ament-Velasquez S.L."/>
            <person name="Kruys A."/>
            <person name="Hutchinson M.I."/>
            <person name="Powell A.J."/>
            <person name="Barry K."/>
            <person name="Miller A.N."/>
            <person name="Grigoriev I.V."/>
            <person name="Debuchy R."/>
            <person name="Gladieux P."/>
            <person name="Thoren M.H."/>
            <person name="Johannesson H."/>
        </authorList>
    </citation>
    <scope>NUCLEOTIDE SEQUENCE</scope>
    <source>
        <strain evidence="1">CBS 606.72</strain>
    </source>
</reference>
<evidence type="ECO:0000313" key="2">
    <source>
        <dbReference type="Proteomes" id="UP001175000"/>
    </source>
</evidence>
<accession>A0AA39XEJ7</accession>
<comment type="caution">
    <text evidence="1">The sequence shown here is derived from an EMBL/GenBank/DDBJ whole genome shotgun (WGS) entry which is preliminary data.</text>
</comment>
<sequence length="176" mass="19651">MSNYARFDASFTRESSRGPLERVINHGFGEVEDVSFDAISGDLTVLITAPWTNEPERWETVVSDIKIAVDDMLVNEGHPDVEICVQMVASELIKDKYLGVINSDQHPQLVADWDNLRKEKDEDSPPTVYISLDYLSKEPEWPPVIAALEAYLATFPYGLALQVENGGPEHLGGLFD</sequence>
<protein>
    <submittedName>
        <fullName evidence="1">Uncharacterized protein</fullName>
    </submittedName>
</protein>
<dbReference type="AlphaFoldDB" id="A0AA39XEJ7"/>
<dbReference type="EMBL" id="JAULSU010000001">
    <property type="protein sequence ID" value="KAK0632504.1"/>
    <property type="molecule type" value="Genomic_DNA"/>
</dbReference>